<keyword evidence="5" id="KW-1185">Reference proteome</keyword>
<evidence type="ECO:0000313" key="5">
    <source>
        <dbReference type="Proteomes" id="UP001515100"/>
    </source>
</evidence>
<dbReference type="Pfam" id="PF13399">
    <property type="entry name" value="LytR_C"/>
    <property type="match status" value="1"/>
</dbReference>
<protein>
    <submittedName>
        <fullName evidence="4">LytR family transcriptional regulator</fullName>
    </submittedName>
</protein>
<reference evidence="4" key="1">
    <citation type="submission" date="2019-09" db="EMBL/GenBank/DDBJ databases">
        <authorList>
            <person name="Li J."/>
        </authorList>
    </citation>
    <scope>NUCLEOTIDE SEQUENCE [LARGE SCALE GENOMIC DNA]</scope>
    <source>
        <strain evidence="4">NRBC 14897</strain>
    </source>
</reference>
<dbReference type="EMBL" id="SDPP02000001">
    <property type="protein sequence ID" value="KAA1379758.1"/>
    <property type="molecule type" value="Genomic_DNA"/>
</dbReference>
<keyword evidence="2" id="KW-1133">Transmembrane helix</keyword>
<dbReference type="AlphaFoldDB" id="A0A641AS92"/>
<keyword evidence="2" id="KW-0472">Membrane</keyword>
<proteinExistence type="predicted"/>
<feature type="region of interest" description="Disordered" evidence="1">
    <location>
        <begin position="49"/>
        <end position="98"/>
    </location>
</feature>
<dbReference type="InterPro" id="IPR027381">
    <property type="entry name" value="LytR/CpsA/Psr_C"/>
</dbReference>
<evidence type="ECO:0000313" key="4">
    <source>
        <dbReference type="EMBL" id="KAA1379758.1"/>
    </source>
</evidence>
<evidence type="ECO:0000259" key="3">
    <source>
        <dbReference type="Pfam" id="PF13399"/>
    </source>
</evidence>
<evidence type="ECO:0000256" key="2">
    <source>
        <dbReference type="SAM" id="Phobius"/>
    </source>
</evidence>
<sequence length="182" mass="18602">MVAHRKNVPAPEAYVPSSWFIVLTVLVVIGAGGWLGWLVVDDDPAPADTVSQAATAPAASPSAPAGSVSPDEPEASDATPSPEEPDPSEAPAAQRTAPVSVLNNSGVVGAARTFSAKVTAAGWRLGGIGNWTGSIPANTVYYPPALQAQAELLAADVGIERVRPSVSPMRTDRLTIILSGTQ</sequence>
<dbReference type="RefSeq" id="WP_129179577.1">
    <property type="nucleotide sequence ID" value="NZ_JAGIOG010000001.1"/>
</dbReference>
<organism evidence="4 5">
    <name type="scientific">Aeromicrobium fastidiosum</name>
    <dbReference type="NCBI Taxonomy" id="52699"/>
    <lineage>
        <taxon>Bacteria</taxon>
        <taxon>Bacillati</taxon>
        <taxon>Actinomycetota</taxon>
        <taxon>Actinomycetes</taxon>
        <taxon>Propionibacteriales</taxon>
        <taxon>Nocardioidaceae</taxon>
        <taxon>Aeromicrobium</taxon>
    </lineage>
</organism>
<feature type="compositionally biased region" description="Low complexity" evidence="1">
    <location>
        <begin position="53"/>
        <end position="81"/>
    </location>
</feature>
<keyword evidence="2" id="KW-0812">Transmembrane</keyword>
<comment type="caution">
    <text evidence="4">The sequence shown here is derived from an EMBL/GenBank/DDBJ whole genome shotgun (WGS) entry which is preliminary data.</text>
</comment>
<feature type="domain" description="LytR/CpsA/Psr regulator C-terminal" evidence="3">
    <location>
        <begin position="97"/>
        <end position="178"/>
    </location>
</feature>
<feature type="transmembrane region" description="Helical" evidence="2">
    <location>
        <begin position="20"/>
        <end position="40"/>
    </location>
</feature>
<dbReference type="Proteomes" id="UP001515100">
    <property type="component" value="Unassembled WGS sequence"/>
</dbReference>
<evidence type="ECO:0000256" key="1">
    <source>
        <dbReference type="SAM" id="MobiDB-lite"/>
    </source>
</evidence>
<accession>A0A641AS92</accession>
<name>A0A641AS92_9ACTN</name>
<dbReference type="OrthoDB" id="4350621at2"/>
<dbReference type="Gene3D" id="3.30.70.2390">
    <property type="match status" value="1"/>
</dbReference>
<gene>
    <name evidence="4" type="ORF">ESP62_000635</name>
</gene>